<dbReference type="EMBL" id="CM042045">
    <property type="protein sequence ID" value="KAI3683733.1"/>
    <property type="molecule type" value="Genomic_DNA"/>
</dbReference>
<name>A0ACB8YEU1_9ASTR</name>
<proteinExistence type="predicted"/>
<comment type="caution">
    <text evidence="1">The sequence shown here is derived from an EMBL/GenBank/DDBJ whole genome shotgun (WGS) entry which is preliminary data.</text>
</comment>
<gene>
    <name evidence="1" type="ORF">L1987_84247</name>
</gene>
<keyword evidence="2" id="KW-1185">Reference proteome</keyword>
<evidence type="ECO:0000313" key="1">
    <source>
        <dbReference type="EMBL" id="KAI3683733.1"/>
    </source>
</evidence>
<sequence>MKISFEGFDIFLFLIVRITVAAANKHTAVISDSGEGFTWGCKPSTKKQVSHYGFRRGKLSIRKDNVENKSVPNLKSLYEKVAADDIGAKKHVTVFSIDIDCQQQNPYLFKDTAQKTVSNVYHDTMIFITPKIDMWVS</sequence>
<organism evidence="1 2">
    <name type="scientific">Smallanthus sonchifolius</name>
    <dbReference type="NCBI Taxonomy" id="185202"/>
    <lineage>
        <taxon>Eukaryota</taxon>
        <taxon>Viridiplantae</taxon>
        <taxon>Streptophyta</taxon>
        <taxon>Embryophyta</taxon>
        <taxon>Tracheophyta</taxon>
        <taxon>Spermatophyta</taxon>
        <taxon>Magnoliopsida</taxon>
        <taxon>eudicotyledons</taxon>
        <taxon>Gunneridae</taxon>
        <taxon>Pentapetalae</taxon>
        <taxon>asterids</taxon>
        <taxon>campanulids</taxon>
        <taxon>Asterales</taxon>
        <taxon>Asteraceae</taxon>
        <taxon>Asteroideae</taxon>
        <taxon>Heliantheae alliance</taxon>
        <taxon>Millerieae</taxon>
        <taxon>Smallanthus</taxon>
    </lineage>
</organism>
<accession>A0ACB8YEU1</accession>
<reference evidence="2" key="1">
    <citation type="journal article" date="2022" name="Mol. Ecol. Resour.">
        <title>The genomes of chicory, endive, great burdock and yacon provide insights into Asteraceae palaeo-polyploidization history and plant inulin production.</title>
        <authorList>
            <person name="Fan W."/>
            <person name="Wang S."/>
            <person name="Wang H."/>
            <person name="Wang A."/>
            <person name="Jiang F."/>
            <person name="Liu H."/>
            <person name="Zhao H."/>
            <person name="Xu D."/>
            <person name="Zhang Y."/>
        </authorList>
    </citation>
    <scope>NUCLEOTIDE SEQUENCE [LARGE SCALE GENOMIC DNA]</scope>
    <source>
        <strain evidence="2">cv. Yunnan</strain>
    </source>
</reference>
<evidence type="ECO:0000313" key="2">
    <source>
        <dbReference type="Proteomes" id="UP001056120"/>
    </source>
</evidence>
<reference evidence="1 2" key="2">
    <citation type="journal article" date="2022" name="Mol. Ecol. Resour.">
        <title>The genomes of chicory, endive, great burdock and yacon provide insights into Asteraceae paleo-polyploidization history and plant inulin production.</title>
        <authorList>
            <person name="Fan W."/>
            <person name="Wang S."/>
            <person name="Wang H."/>
            <person name="Wang A."/>
            <person name="Jiang F."/>
            <person name="Liu H."/>
            <person name="Zhao H."/>
            <person name="Xu D."/>
            <person name="Zhang Y."/>
        </authorList>
    </citation>
    <scope>NUCLEOTIDE SEQUENCE [LARGE SCALE GENOMIC DNA]</scope>
    <source>
        <strain evidence="2">cv. Yunnan</strain>
        <tissue evidence="1">Leaves</tissue>
    </source>
</reference>
<protein>
    <submittedName>
        <fullName evidence="1">Uncharacterized protein</fullName>
    </submittedName>
</protein>
<dbReference type="Proteomes" id="UP001056120">
    <property type="component" value="Linkage Group LG28"/>
</dbReference>